<organism evidence="2 3">
    <name type="scientific">Eimeria tenella</name>
    <name type="common">Coccidian parasite</name>
    <dbReference type="NCBI Taxonomy" id="5802"/>
    <lineage>
        <taxon>Eukaryota</taxon>
        <taxon>Sar</taxon>
        <taxon>Alveolata</taxon>
        <taxon>Apicomplexa</taxon>
        <taxon>Conoidasida</taxon>
        <taxon>Coccidia</taxon>
        <taxon>Eucoccidiorida</taxon>
        <taxon>Eimeriorina</taxon>
        <taxon>Eimeriidae</taxon>
        <taxon>Eimeria</taxon>
    </lineage>
</organism>
<feature type="non-terminal residue" evidence="2">
    <location>
        <position position="210"/>
    </location>
</feature>
<dbReference type="VEuPathDB" id="ToxoDB:ETH_00040120"/>
<dbReference type="EMBL" id="HG677769">
    <property type="protein sequence ID" value="CDJ44882.1"/>
    <property type="molecule type" value="Genomic_DNA"/>
</dbReference>
<reference evidence="2" key="1">
    <citation type="submission" date="2013-10" db="EMBL/GenBank/DDBJ databases">
        <title>Genomic analysis of the causative agents of coccidiosis in chickens.</title>
        <authorList>
            <person name="Reid A.J."/>
            <person name="Blake D."/>
            <person name="Billington K."/>
            <person name="Browne H."/>
            <person name="Dunn M."/>
            <person name="Hung S."/>
            <person name="Kawahara F."/>
            <person name="Miranda-Saavedra D."/>
            <person name="Mourier T."/>
            <person name="Nagra H."/>
            <person name="Otto T.D."/>
            <person name="Rawlings N."/>
            <person name="Sanchez A."/>
            <person name="Sanders M."/>
            <person name="Subramaniam C."/>
            <person name="Tay Y."/>
            <person name="Dear P."/>
            <person name="Doerig C."/>
            <person name="Gruber A."/>
            <person name="Parkinson J."/>
            <person name="Shirley M."/>
            <person name="Wan K.L."/>
            <person name="Berriman M."/>
            <person name="Tomley F."/>
            <person name="Pain A."/>
        </authorList>
    </citation>
    <scope>NUCLEOTIDE SEQUENCE [LARGE SCALE GENOMIC DNA]</scope>
    <source>
        <strain evidence="2">Houghton</strain>
    </source>
</reference>
<accession>U6L3A8</accession>
<name>U6L3A8_EIMTE</name>
<dbReference type="VEuPathDB" id="ToxoDB:ETH2_0617200"/>
<dbReference type="RefSeq" id="XP_013235629.1">
    <property type="nucleotide sequence ID" value="XM_013380175.1"/>
</dbReference>
<dbReference type="GeneID" id="25257064"/>
<protein>
    <submittedName>
        <fullName evidence="2">Uncharacterized protein</fullName>
    </submittedName>
</protein>
<keyword evidence="1" id="KW-0175">Coiled coil</keyword>
<sequence length="210" mass="23892">MTSNLLSSLNAKGRGRGGPQALRETMEAMSLQRMLLARLEAAEAAVLKRDNLSPRVFDSRCSRLAKTNPEVKELVAGLRQMYEDAMQGTLPLLPGLEVPEELTQERVLQILHKIQRRKEQKFKEILQATTERELSPEGASTAVTAQLQESNTEAEKSVLQEEQLLLQHERKQQQQQQQQQQRQQQEVELTPMVFLQAIAKHCRDPAFKAK</sequence>
<feature type="coiled-coil region" evidence="1">
    <location>
        <begin position="159"/>
        <end position="190"/>
    </location>
</feature>
<dbReference type="Proteomes" id="UP000030747">
    <property type="component" value="Unassembled WGS sequence"/>
</dbReference>
<reference evidence="2" key="2">
    <citation type="submission" date="2013-10" db="EMBL/GenBank/DDBJ databases">
        <authorList>
            <person name="Aslett M."/>
        </authorList>
    </citation>
    <scope>NUCLEOTIDE SEQUENCE [LARGE SCALE GENOMIC DNA]</scope>
    <source>
        <strain evidence="2">Houghton</strain>
    </source>
</reference>
<keyword evidence="3" id="KW-1185">Reference proteome</keyword>
<dbReference type="AlphaFoldDB" id="U6L3A8"/>
<gene>
    <name evidence="2" type="ORF">ETH_00040120</name>
</gene>
<evidence type="ECO:0000313" key="3">
    <source>
        <dbReference type="Proteomes" id="UP000030747"/>
    </source>
</evidence>
<proteinExistence type="predicted"/>
<evidence type="ECO:0000256" key="1">
    <source>
        <dbReference type="SAM" id="Coils"/>
    </source>
</evidence>
<dbReference type="OrthoDB" id="347475at2759"/>
<evidence type="ECO:0000313" key="2">
    <source>
        <dbReference type="EMBL" id="CDJ44882.1"/>
    </source>
</evidence>